<organism evidence="1 2">
    <name type="scientific">Legionella maioricensis</name>
    <dbReference type="NCBI Taxonomy" id="2896528"/>
    <lineage>
        <taxon>Bacteria</taxon>
        <taxon>Pseudomonadati</taxon>
        <taxon>Pseudomonadota</taxon>
        <taxon>Gammaproteobacteria</taxon>
        <taxon>Legionellales</taxon>
        <taxon>Legionellaceae</taxon>
        <taxon>Legionella</taxon>
    </lineage>
</organism>
<dbReference type="SMR" id="A0A9X2D0Y8"/>
<evidence type="ECO:0000313" key="1">
    <source>
        <dbReference type="EMBL" id="MCL9684489.1"/>
    </source>
</evidence>
<accession>A0A9X2D0Y8</accession>
<keyword evidence="1" id="KW-0436">Ligase</keyword>
<dbReference type="Proteomes" id="UP001139721">
    <property type="component" value="Unassembled WGS sequence"/>
</dbReference>
<dbReference type="Pfam" id="PF03133">
    <property type="entry name" value="TTL"/>
    <property type="match status" value="1"/>
</dbReference>
<protein>
    <submittedName>
        <fullName evidence="1">Tubulin--tyrosine ligase family protein</fullName>
    </submittedName>
</protein>
<dbReference type="PANTHER" id="PTHR46069">
    <property type="entry name" value="TUBULIN TYROSINE LIGASE"/>
    <property type="match status" value="1"/>
</dbReference>
<dbReference type="EMBL" id="JAJKBJ010000011">
    <property type="protein sequence ID" value="MCL9684489.1"/>
    <property type="molecule type" value="Genomic_DNA"/>
</dbReference>
<name>A0A9X2D0Y8_9GAMM</name>
<dbReference type="GO" id="GO:0016874">
    <property type="term" value="F:ligase activity"/>
    <property type="evidence" value="ECO:0007669"/>
    <property type="project" value="UniProtKB-KW"/>
</dbReference>
<dbReference type="SUPFAM" id="SSF56059">
    <property type="entry name" value="Glutathione synthetase ATP-binding domain-like"/>
    <property type="match status" value="1"/>
</dbReference>
<dbReference type="PROSITE" id="PS51221">
    <property type="entry name" value="TTL"/>
    <property type="match status" value="1"/>
</dbReference>
<comment type="caution">
    <text evidence="1">The sequence shown here is derived from an EMBL/GenBank/DDBJ whole genome shotgun (WGS) entry which is preliminary data.</text>
</comment>
<proteinExistence type="predicted"/>
<keyword evidence="2" id="KW-1185">Reference proteome</keyword>
<sequence length="363" mass="42608">MGTHKENRKLVAQQQQKSRRLRFCLRQSQSPAYYNLCHYLQEQGWGHTRFNWFAHFSEQNFQFDAPAAECLEYKHLLAQLIAQFCSQAMPVTYCINDQNWPLILNQLADEYYTRENQQLDHIDHLTWILKPALLNNGQHIKIFQKLSQLEQHYLSGNRLGGEHVLQRYLTHPHLLKGPEKGHKYSIRMFVVLTNYAGAYLYPQGYFNVGLHPYQVDNFSDLRPHLTNEHLSEDEFNVVQIRTEQYDLFKPFYPKIKAIVSATVNGLRKLYPQAFIAEKQRTLALFGFDFIVDSDMQVWLLEANHAPCFPTSDEHPLQNSLYYNFWQAFISSFVLPIARQQPVSTIEYQLFETVGEPSTKVNRA</sequence>
<dbReference type="AlphaFoldDB" id="A0A9X2D0Y8"/>
<dbReference type="InterPro" id="IPR004344">
    <property type="entry name" value="TTL/TTLL_fam"/>
</dbReference>
<gene>
    <name evidence="1" type="ORF">LOX96_10320</name>
</gene>
<dbReference type="PANTHER" id="PTHR46069:SF1">
    <property type="entry name" value="CHROMOSOME UNDETERMINED SCAFFOLD_125, WHOLE GENOME SHOTGUN SEQUENCE"/>
    <property type="match status" value="1"/>
</dbReference>
<evidence type="ECO:0000313" key="2">
    <source>
        <dbReference type="Proteomes" id="UP001139721"/>
    </source>
</evidence>
<reference evidence="1" key="1">
    <citation type="submission" date="2021-11" db="EMBL/GenBank/DDBJ databases">
        <title>Legionella maioricencis sp. nov., a new species isolated from hot water samples in Mallorca.</title>
        <authorList>
            <person name="Crespi S."/>
            <person name="Drasar V."/>
            <person name="Salva-Serra F."/>
            <person name="Jaen-Luchoro D."/>
            <person name="Pineiro-Iglesias B."/>
            <person name="Aliaga F."/>
            <person name="Fernandez-Juarez V."/>
            <person name="Coll G."/>
            <person name="Moore E.R.B."/>
            <person name="Bennasar-Figueras A."/>
        </authorList>
    </citation>
    <scope>NUCLEOTIDE SEQUENCE</scope>
    <source>
        <strain evidence="1">HCPI-6</strain>
    </source>
</reference>
<dbReference type="RefSeq" id="WP_250422134.1">
    <property type="nucleotide sequence ID" value="NZ_JAJKBJ010000011.1"/>
</dbReference>
<dbReference type="Gene3D" id="3.30.470.20">
    <property type="entry name" value="ATP-grasp fold, B domain"/>
    <property type="match status" value="1"/>
</dbReference>